<reference evidence="5 7" key="2">
    <citation type="journal article" date="2013" name="Nature">
        <title>Insights into bilaterian evolution from three spiralian genomes.</title>
        <authorList>
            <person name="Simakov O."/>
            <person name="Marletaz F."/>
            <person name="Cho S.J."/>
            <person name="Edsinger-Gonzales E."/>
            <person name="Havlak P."/>
            <person name="Hellsten U."/>
            <person name="Kuo D.H."/>
            <person name="Larsson T."/>
            <person name="Lv J."/>
            <person name="Arendt D."/>
            <person name="Savage R."/>
            <person name="Osoegawa K."/>
            <person name="de Jong P."/>
            <person name="Grimwood J."/>
            <person name="Chapman J.A."/>
            <person name="Shapiro H."/>
            <person name="Aerts A."/>
            <person name="Otillar R.P."/>
            <person name="Terry A.Y."/>
            <person name="Boore J.L."/>
            <person name="Grigoriev I.V."/>
            <person name="Lindberg D.R."/>
            <person name="Seaver E.C."/>
            <person name="Weisblat D.A."/>
            <person name="Putnam N.H."/>
            <person name="Rokhsar D.S."/>
        </authorList>
    </citation>
    <scope>NUCLEOTIDE SEQUENCE</scope>
</reference>
<feature type="signal peptide" evidence="3">
    <location>
        <begin position="1"/>
        <end position="22"/>
    </location>
</feature>
<dbReference type="SMART" id="SM00409">
    <property type="entry name" value="IG"/>
    <property type="match status" value="1"/>
</dbReference>
<dbReference type="EnsemblMetazoa" id="HelroT170481">
    <property type="protein sequence ID" value="HelroP170481"/>
    <property type="gene ID" value="HelroG170481"/>
</dbReference>
<organism evidence="6 7">
    <name type="scientific">Helobdella robusta</name>
    <name type="common">Californian leech</name>
    <dbReference type="NCBI Taxonomy" id="6412"/>
    <lineage>
        <taxon>Eukaryota</taxon>
        <taxon>Metazoa</taxon>
        <taxon>Spiralia</taxon>
        <taxon>Lophotrochozoa</taxon>
        <taxon>Annelida</taxon>
        <taxon>Clitellata</taxon>
        <taxon>Hirudinea</taxon>
        <taxon>Rhynchobdellida</taxon>
        <taxon>Glossiphoniidae</taxon>
        <taxon>Helobdella</taxon>
    </lineage>
</organism>
<dbReference type="InterPro" id="IPR011641">
    <property type="entry name" value="Tyr-kin_ephrin_A/B_rcpt-like"/>
</dbReference>
<sequence length="477" mass="54420">MINVRHTLLGLLSIIAVCLVSCQNDNVSGKNIPEKEKDKVELAAFNFSVLEAKRTVCARQEENVWLHCVPEWISREVENNLQSQIIEGFWKSETGHKLPGPLEPRRFQIDKRYRLLILDAKSIDTGTYTCTIILKSKKLKTSTVRLTVYELPMFGMEFPLVFRLNGSCTKHKRLVEASLNEMQGLLCGFRERLDAAQPVCQFNVHDVACRRVTLHTMIENNEPEVFLEITVRKLPHPKFKSPRCSEECMKNYFSLHINSNLEQMIKQLLTMRQYFHVCPRGFRLRKNCRNRGSICLPCSPGTFSENGLINYCNKCPVDTYQSFYGSKSCMPCDSSQGTGTKKGSIQAEDCRTHQSYPKYSVTLTYSLVLLTIASSLALFGITVAMLEGWCPMNMGKRLINEMERRKSRKQAQFIAKLREKAHKRLIINKSKSDESKSKEVLQKAEEISRGSFKDSKTFTTRAPTPAKNINTSTTLAT</sequence>
<dbReference type="SMART" id="SM01411">
    <property type="entry name" value="Ephrin_rec_like"/>
    <property type="match status" value="1"/>
</dbReference>
<evidence type="ECO:0000256" key="1">
    <source>
        <dbReference type="SAM" id="MobiDB-lite"/>
    </source>
</evidence>
<dbReference type="CTD" id="20203239"/>
<dbReference type="Proteomes" id="UP000015101">
    <property type="component" value="Unassembled WGS sequence"/>
</dbReference>
<dbReference type="SUPFAM" id="SSF48726">
    <property type="entry name" value="Immunoglobulin"/>
    <property type="match status" value="1"/>
</dbReference>
<feature type="compositionally biased region" description="Polar residues" evidence="1">
    <location>
        <begin position="457"/>
        <end position="477"/>
    </location>
</feature>
<keyword evidence="2" id="KW-1133">Transmembrane helix</keyword>
<dbReference type="EMBL" id="KB096222">
    <property type="protein sequence ID" value="ESO07171.1"/>
    <property type="molecule type" value="Genomic_DNA"/>
</dbReference>
<accession>T1F340</accession>
<reference evidence="7" key="1">
    <citation type="submission" date="2012-12" db="EMBL/GenBank/DDBJ databases">
        <authorList>
            <person name="Hellsten U."/>
            <person name="Grimwood J."/>
            <person name="Chapman J.A."/>
            <person name="Shapiro H."/>
            <person name="Aerts A."/>
            <person name="Otillar R.P."/>
            <person name="Terry A.Y."/>
            <person name="Boore J.L."/>
            <person name="Simakov O."/>
            <person name="Marletaz F."/>
            <person name="Cho S.-J."/>
            <person name="Edsinger-Gonzales E."/>
            <person name="Havlak P."/>
            <person name="Kuo D.-H."/>
            <person name="Larsson T."/>
            <person name="Lv J."/>
            <person name="Arendt D."/>
            <person name="Savage R."/>
            <person name="Osoegawa K."/>
            <person name="de Jong P."/>
            <person name="Lindberg D.R."/>
            <person name="Seaver E.C."/>
            <person name="Weisblat D.A."/>
            <person name="Putnam N.H."/>
            <person name="Grigoriev I.V."/>
            <person name="Rokhsar D.S."/>
        </authorList>
    </citation>
    <scope>NUCLEOTIDE SEQUENCE</scope>
</reference>
<feature type="domain" description="Immunoglobulin" evidence="4">
    <location>
        <begin position="53"/>
        <end position="149"/>
    </location>
</feature>
<evidence type="ECO:0000313" key="5">
    <source>
        <dbReference type="EMBL" id="ESO07171.1"/>
    </source>
</evidence>
<evidence type="ECO:0000256" key="2">
    <source>
        <dbReference type="SAM" id="Phobius"/>
    </source>
</evidence>
<protein>
    <recommendedName>
        <fullName evidence="4">Immunoglobulin domain-containing protein</fullName>
    </recommendedName>
</protein>
<dbReference type="InterPro" id="IPR003599">
    <property type="entry name" value="Ig_sub"/>
</dbReference>
<dbReference type="Pfam" id="PF07699">
    <property type="entry name" value="Ephrin_rec_like"/>
    <property type="match status" value="1"/>
</dbReference>
<evidence type="ECO:0000259" key="4">
    <source>
        <dbReference type="SMART" id="SM00409"/>
    </source>
</evidence>
<feature type="chain" id="PRO_5010980215" description="Immunoglobulin domain-containing protein" evidence="3">
    <location>
        <begin position="23"/>
        <end position="477"/>
    </location>
</feature>
<keyword evidence="7" id="KW-1185">Reference proteome</keyword>
<evidence type="ECO:0000313" key="7">
    <source>
        <dbReference type="Proteomes" id="UP000015101"/>
    </source>
</evidence>
<dbReference type="EMBL" id="AMQM01003572">
    <property type="status" value="NOT_ANNOTATED_CDS"/>
    <property type="molecule type" value="Genomic_DNA"/>
</dbReference>
<dbReference type="InterPro" id="IPR036179">
    <property type="entry name" value="Ig-like_dom_sf"/>
</dbReference>
<feature type="region of interest" description="Disordered" evidence="1">
    <location>
        <begin position="437"/>
        <end position="477"/>
    </location>
</feature>
<keyword evidence="3" id="KW-0732">Signal</keyword>
<dbReference type="GeneID" id="20203239"/>
<feature type="compositionally biased region" description="Basic and acidic residues" evidence="1">
    <location>
        <begin position="437"/>
        <end position="456"/>
    </location>
</feature>
<keyword evidence="2" id="KW-0472">Membrane</keyword>
<dbReference type="InParanoid" id="T1F340"/>
<dbReference type="HOGENOM" id="CLU_572761_0_0_1"/>
<gene>
    <name evidence="6" type="primary">20203239</name>
    <name evidence="5" type="ORF">HELRODRAFT_170481</name>
</gene>
<reference evidence="6" key="3">
    <citation type="submission" date="2015-06" db="UniProtKB">
        <authorList>
            <consortium name="EnsemblMetazoa"/>
        </authorList>
    </citation>
    <scope>IDENTIFICATION</scope>
</reference>
<dbReference type="Gene3D" id="2.60.40.10">
    <property type="entry name" value="Immunoglobulins"/>
    <property type="match status" value="1"/>
</dbReference>
<evidence type="ECO:0000313" key="6">
    <source>
        <dbReference type="EnsemblMetazoa" id="HelroP170481"/>
    </source>
</evidence>
<evidence type="ECO:0000256" key="3">
    <source>
        <dbReference type="SAM" id="SignalP"/>
    </source>
</evidence>
<dbReference type="InterPro" id="IPR013783">
    <property type="entry name" value="Ig-like_fold"/>
</dbReference>
<dbReference type="OrthoDB" id="7692025at2759"/>
<dbReference type="RefSeq" id="XP_009014549.1">
    <property type="nucleotide sequence ID" value="XM_009016301.1"/>
</dbReference>
<dbReference type="AlphaFoldDB" id="T1F340"/>
<keyword evidence="2" id="KW-0812">Transmembrane</keyword>
<proteinExistence type="predicted"/>
<feature type="transmembrane region" description="Helical" evidence="2">
    <location>
        <begin position="363"/>
        <end position="386"/>
    </location>
</feature>
<name>T1F340_HELRO</name>
<dbReference type="KEGG" id="hro:HELRODRAFT_170481"/>